<accession>A0AAV7NTF0</accession>
<reference evidence="1" key="1">
    <citation type="journal article" date="2022" name="bioRxiv">
        <title>Sequencing and chromosome-scale assembly of the giantPleurodeles waltlgenome.</title>
        <authorList>
            <person name="Brown T."/>
            <person name="Elewa A."/>
            <person name="Iarovenko S."/>
            <person name="Subramanian E."/>
            <person name="Araus A.J."/>
            <person name="Petzold A."/>
            <person name="Susuki M."/>
            <person name="Suzuki K.-i.T."/>
            <person name="Hayashi T."/>
            <person name="Toyoda A."/>
            <person name="Oliveira C."/>
            <person name="Osipova E."/>
            <person name="Leigh N.D."/>
            <person name="Simon A."/>
            <person name="Yun M.H."/>
        </authorList>
    </citation>
    <scope>NUCLEOTIDE SEQUENCE</scope>
    <source>
        <strain evidence="1">20211129_DDA</strain>
        <tissue evidence="1">Liver</tissue>
    </source>
</reference>
<evidence type="ECO:0000313" key="1">
    <source>
        <dbReference type="EMBL" id="KAJ1118225.1"/>
    </source>
</evidence>
<keyword evidence="2" id="KW-1185">Reference proteome</keyword>
<gene>
    <name evidence="1" type="ORF">NDU88_006420</name>
</gene>
<organism evidence="1 2">
    <name type="scientific">Pleurodeles waltl</name>
    <name type="common">Iberian ribbed newt</name>
    <dbReference type="NCBI Taxonomy" id="8319"/>
    <lineage>
        <taxon>Eukaryota</taxon>
        <taxon>Metazoa</taxon>
        <taxon>Chordata</taxon>
        <taxon>Craniata</taxon>
        <taxon>Vertebrata</taxon>
        <taxon>Euteleostomi</taxon>
        <taxon>Amphibia</taxon>
        <taxon>Batrachia</taxon>
        <taxon>Caudata</taxon>
        <taxon>Salamandroidea</taxon>
        <taxon>Salamandridae</taxon>
        <taxon>Pleurodelinae</taxon>
        <taxon>Pleurodeles</taxon>
    </lineage>
</organism>
<evidence type="ECO:0000313" key="2">
    <source>
        <dbReference type="Proteomes" id="UP001066276"/>
    </source>
</evidence>
<proteinExistence type="predicted"/>
<comment type="caution">
    <text evidence="1">The sequence shown here is derived from an EMBL/GenBank/DDBJ whole genome shotgun (WGS) entry which is preliminary data.</text>
</comment>
<name>A0AAV7NTF0_PLEWA</name>
<dbReference type="EMBL" id="JANPWB010000012">
    <property type="protein sequence ID" value="KAJ1118225.1"/>
    <property type="molecule type" value="Genomic_DNA"/>
</dbReference>
<sequence>MPDMGPTLGFMNYFSLHQLWLPVPWLFRHRRVFQALTMLAKFGYCLKRVLFIMVKHPLIKGRVYSARSELGVGRSLSEFIRSSGNTARFTASDIDDLFSLIRSSADGQRRNPLNSRRSRLLEFTLTGTAVFRQTAAHSAVYPAAIACQKSR</sequence>
<protein>
    <submittedName>
        <fullName evidence="1">Uncharacterized protein</fullName>
    </submittedName>
</protein>
<dbReference type="AlphaFoldDB" id="A0AAV7NTF0"/>
<dbReference type="Proteomes" id="UP001066276">
    <property type="component" value="Chromosome 8"/>
</dbReference>